<feature type="domain" description="Disease resistance protein winged helix" evidence="7">
    <location>
        <begin position="1188"/>
        <end position="1256"/>
    </location>
</feature>
<dbReference type="Gene3D" id="1.10.8.430">
    <property type="entry name" value="Helical domain of apoptotic protease-activating factors"/>
    <property type="match status" value="2"/>
</dbReference>
<feature type="domain" description="Disease resistance N-terminal" evidence="6">
    <location>
        <begin position="11"/>
        <end position="95"/>
    </location>
</feature>
<dbReference type="InterPro" id="IPR058922">
    <property type="entry name" value="WHD_DRP"/>
</dbReference>
<dbReference type="Gene3D" id="3.80.10.10">
    <property type="entry name" value="Ribonuclease Inhibitor"/>
    <property type="match status" value="3"/>
</dbReference>
<dbReference type="InterPro" id="IPR032675">
    <property type="entry name" value="LRR_dom_sf"/>
</dbReference>
<dbReference type="Pfam" id="PF18052">
    <property type="entry name" value="Rx_N"/>
    <property type="match status" value="2"/>
</dbReference>
<evidence type="ECO:0000256" key="3">
    <source>
        <dbReference type="ARBA" id="ARBA00022821"/>
    </source>
</evidence>
<dbReference type="Pfam" id="PF23598">
    <property type="entry name" value="LRR_14"/>
    <property type="match status" value="1"/>
</dbReference>
<name>A0A371HLR9_MUCPR</name>
<dbReference type="Gene3D" id="1.20.5.4130">
    <property type="match status" value="2"/>
</dbReference>
<feature type="domain" description="Disease resistance R13L4/SHOC-2-like LRR" evidence="8">
    <location>
        <begin position="1329"/>
        <end position="1528"/>
    </location>
</feature>
<organism evidence="9 10">
    <name type="scientific">Mucuna pruriens</name>
    <name type="common">Velvet bean</name>
    <name type="synonym">Dolichos pruriens</name>
    <dbReference type="NCBI Taxonomy" id="157652"/>
    <lineage>
        <taxon>Eukaryota</taxon>
        <taxon>Viridiplantae</taxon>
        <taxon>Streptophyta</taxon>
        <taxon>Embryophyta</taxon>
        <taxon>Tracheophyta</taxon>
        <taxon>Spermatophyta</taxon>
        <taxon>Magnoliopsida</taxon>
        <taxon>eudicotyledons</taxon>
        <taxon>Gunneridae</taxon>
        <taxon>Pentapetalae</taxon>
        <taxon>rosids</taxon>
        <taxon>fabids</taxon>
        <taxon>Fabales</taxon>
        <taxon>Fabaceae</taxon>
        <taxon>Papilionoideae</taxon>
        <taxon>50 kb inversion clade</taxon>
        <taxon>NPAAA clade</taxon>
        <taxon>indigoferoid/millettioid clade</taxon>
        <taxon>Phaseoleae</taxon>
        <taxon>Mucuna</taxon>
    </lineage>
</organism>
<proteinExistence type="predicted"/>
<keyword evidence="3" id="KW-0611">Plant defense</keyword>
<evidence type="ECO:0000256" key="2">
    <source>
        <dbReference type="ARBA" id="ARBA00022741"/>
    </source>
</evidence>
<evidence type="ECO:0000259" key="8">
    <source>
        <dbReference type="Pfam" id="PF23598"/>
    </source>
</evidence>
<feature type="domain" description="NB-ARC" evidence="5">
    <location>
        <begin position="173"/>
        <end position="293"/>
    </location>
</feature>
<dbReference type="Gene3D" id="3.40.50.300">
    <property type="entry name" value="P-loop containing nucleotide triphosphate hydrolases"/>
    <property type="match status" value="2"/>
</dbReference>
<dbReference type="PANTHER" id="PTHR36766:SF61">
    <property type="entry name" value="NB-ARC DOMAIN DISEASE RESISTANCE PROTEIN"/>
    <property type="match status" value="1"/>
</dbReference>
<protein>
    <submittedName>
        <fullName evidence="9">Disease resistance protein RGA2</fullName>
    </submittedName>
</protein>
<dbReference type="SUPFAM" id="SSF52540">
    <property type="entry name" value="P-loop containing nucleoside triphosphate hydrolases"/>
    <property type="match status" value="2"/>
</dbReference>
<keyword evidence="10" id="KW-1185">Reference proteome</keyword>
<dbReference type="InterPro" id="IPR041118">
    <property type="entry name" value="Rx_N"/>
</dbReference>
<feature type="non-terminal residue" evidence="9">
    <location>
        <position position="1"/>
    </location>
</feature>
<dbReference type="GO" id="GO:0006952">
    <property type="term" value="P:defense response"/>
    <property type="evidence" value="ECO:0007669"/>
    <property type="project" value="UniProtKB-KW"/>
</dbReference>
<evidence type="ECO:0000313" key="9">
    <source>
        <dbReference type="EMBL" id="RDY03728.1"/>
    </source>
</evidence>
<dbReference type="Proteomes" id="UP000257109">
    <property type="component" value="Unassembled WGS sequence"/>
</dbReference>
<evidence type="ECO:0000259" key="7">
    <source>
        <dbReference type="Pfam" id="PF23559"/>
    </source>
</evidence>
<dbReference type="GO" id="GO:0043531">
    <property type="term" value="F:ADP binding"/>
    <property type="evidence" value="ECO:0007669"/>
    <property type="project" value="InterPro"/>
</dbReference>
<accession>A0A371HLR9</accession>
<dbReference type="PRINTS" id="PR00364">
    <property type="entry name" value="DISEASERSIST"/>
</dbReference>
<dbReference type="Pfam" id="PF00931">
    <property type="entry name" value="NB-ARC"/>
    <property type="match status" value="2"/>
</dbReference>
<keyword evidence="4" id="KW-0067">ATP-binding</keyword>
<keyword evidence="2" id="KW-0547">Nucleotide-binding</keyword>
<evidence type="ECO:0000256" key="4">
    <source>
        <dbReference type="ARBA" id="ARBA00022840"/>
    </source>
</evidence>
<evidence type="ECO:0000256" key="1">
    <source>
        <dbReference type="ARBA" id="ARBA00022737"/>
    </source>
</evidence>
<dbReference type="InterPro" id="IPR042197">
    <property type="entry name" value="Apaf_helical"/>
</dbReference>
<sequence length="1599" mass="182324">MAESFLFSIAESLLSKLACRAYGEASRVLGLYHHLQEFKENVPLVKAVLLDAEQKLEQNHERREWTKQLKRVFSCAEDVLDEFECQTLRNQVVKAHGTTKDKVGLFFSNSNPIVFRYRMAQQIKDINKRLDKLGAYKDKFGLQIIDVDTRVVHQRDITHSPVIDSDVIGREHDKGEILHLLMQQNSKDDEKSHSVIPIVVGMGGLGKTTLAKGYMSVSHSRCGCVSDGFDVKQLIIKIINFANDSAFLTNAPHHPQNLNILDMEQLQNRLRNKHVGHKFLLVLDDVWNEDLLKWVELRNLLQVGAAAGIKWTFNEEGEEEKYPHLINIGTEIVKKCRGVPPAVRPLGSLLFLKFEANEWEYLRENEIWNLPQKENDILPTLRVSCDLMPSYLRQCFALFSLYPKDYEFVNLELTALWGALGLLASPKKNMTQEDVANQYLDELLSRSFIQDFANFGTACVFKIHDLVHDLAVLVAKDECQLVNSNIQSISEDVRHLSFIENDFHGKSFTPKSEGMRTILFPSNASKFATVEPGGCMELEALPKGLRKLISLRDFVITTKQAALPDNEIANLSSLQYLTIKCCNNVESLFSGIEFPILKSMPLDSKHCPALEILVVVNCDNLELSNGHEAKTIVFDSLPQLVTFPHWLQGSVNTLQTLILGHCNNLEVLLDWLPSLTCLKLLLVQDCLQLRSLSDGIHCLTALECLEIIDCPELCRKYKRQFGEYWKEISHVKQIRIFETKDLPQELVSSTFLTSMAELLLFSIAESLIAKLASRAYEETSRVLGLYHHLQDFTLTLSLVKAVLLDAEKKQQQNHELQEWLRQIKRVFSDAENVLDELECETLRKQVVKAHGTTKTKVAHFFSSSNPLVFHYRMSQGIKKIKKRLDMVAAERHKFGLETINVDRRVVHRRDMTYSYVVDSDVIGRNHDKENIIQHLMQQNPNDDDKSLSVIPIVGIGGLVKTTLAKFVFNDSRVHELFPLKMWVCVPNDFDIKQVTINIVNSTSNSVHQQNLNMLDMEQLQSQLRNKLASKKFLLVLDDVWNEDLVNWVELRDLLQVGASGSKILVTTRSHSIASMMGTVPSYISQGLSMEDSLSLFVKWAFKEGEEKKYPYLVNIGREIVKKCLGVPLAVRTLGSLLFSKANREEWEFVRDNEIWNSIKSGSGMWPALKLSFDQMPSNLRQCFALFNLYPVGYAFDSFDVTSLWGALGLLPSPNRDQIFKHGANQYLYELLSRSFLQDFVDYGIGFAFKIHDLVHDTARYLGRDSIIVRYPFVFRPEHGYVQHLSFPENVGIENFPIHKFVGARTILFPTAGVGANSEGFLYKCTSWCKHLRFLDLSDSTYKALPPYIGKLKHLRYLSLENNNNLKRLPDSLCNLPKLEVLILSGCTELLTLPKGLRKLMNLQHLEITTKLGMLPEDEIENLSSLRTLRIELCNNVESLFGGIKLPTLKVLCIANCKSLKSLPLDIEHFPELETLLVDNCNMLELSKEHNDQNSNLRLKIVNFISLPQLVTLPHWLEGSVDTLQYLLISSCNNLVGLPEWLSAMNFLKTLCVTNCPNMLSIPDEIHRLTTLERYEIDGHPELRQHLTIDEPEEVDEELE</sequence>
<comment type="caution">
    <text evidence="9">The sequence shown here is derived from an EMBL/GenBank/DDBJ whole genome shotgun (WGS) entry which is preliminary data.</text>
</comment>
<dbReference type="GO" id="GO:0051707">
    <property type="term" value="P:response to other organism"/>
    <property type="evidence" value="ECO:0007669"/>
    <property type="project" value="UniProtKB-ARBA"/>
</dbReference>
<dbReference type="GO" id="GO:0005524">
    <property type="term" value="F:ATP binding"/>
    <property type="evidence" value="ECO:0007669"/>
    <property type="project" value="UniProtKB-KW"/>
</dbReference>
<feature type="domain" description="Disease resistance protein winged helix" evidence="7">
    <location>
        <begin position="401"/>
        <end position="471"/>
    </location>
</feature>
<dbReference type="Pfam" id="PF23559">
    <property type="entry name" value="WHD_DRP"/>
    <property type="match status" value="2"/>
</dbReference>
<dbReference type="PANTHER" id="PTHR36766">
    <property type="entry name" value="PLANT BROAD-SPECTRUM MILDEW RESISTANCE PROTEIN RPW8"/>
    <property type="match status" value="1"/>
</dbReference>
<gene>
    <name evidence="9" type="primary">RGA2</name>
    <name evidence="9" type="ORF">CR513_12652</name>
</gene>
<keyword evidence="1" id="KW-0677">Repeat</keyword>
<dbReference type="InterPro" id="IPR027417">
    <property type="entry name" value="P-loop_NTPase"/>
</dbReference>
<dbReference type="Gene3D" id="1.10.10.10">
    <property type="entry name" value="Winged helix-like DNA-binding domain superfamily/Winged helix DNA-binding domain"/>
    <property type="match status" value="2"/>
</dbReference>
<reference evidence="9" key="1">
    <citation type="submission" date="2018-05" db="EMBL/GenBank/DDBJ databases">
        <title>Draft genome of Mucuna pruriens seed.</title>
        <authorList>
            <person name="Nnadi N.E."/>
            <person name="Vos R."/>
            <person name="Hasami M.H."/>
            <person name="Devisetty U.K."/>
            <person name="Aguiy J.C."/>
        </authorList>
    </citation>
    <scope>NUCLEOTIDE SEQUENCE [LARGE SCALE GENOMIC DNA]</scope>
    <source>
        <strain evidence="9">JCA_2017</strain>
    </source>
</reference>
<dbReference type="InterPro" id="IPR036388">
    <property type="entry name" value="WH-like_DNA-bd_sf"/>
</dbReference>
<feature type="domain" description="NB-ARC" evidence="5">
    <location>
        <begin position="926"/>
        <end position="1103"/>
    </location>
</feature>
<dbReference type="EMBL" id="QJKJ01002222">
    <property type="protein sequence ID" value="RDY03728.1"/>
    <property type="molecule type" value="Genomic_DNA"/>
</dbReference>
<evidence type="ECO:0000259" key="5">
    <source>
        <dbReference type="Pfam" id="PF00931"/>
    </source>
</evidence>
<dbReference type="InterPro" id="IPR055414">
    <property type="entry name" value="LRR_R13L4/SHOC2-like"/>
</dbReference>
<evidence type="ECO:0000313" key="10">
    <source>
        <dbReference type="Proteomes" id="UP000257109"/>
    </source>
</evidence>
<dbReference type="InterPro" id="IPR002182">
    <property type="entry name" value="NB-ARC"/>
</dbReference>
<dbReference type="SUPFAM" id="SSF52058">
    <property type="entry name" value="L domain-like"/>
    <property type="match status" value="2"/>
</dbReference>
<feature type="domain" description="Disease resistance N-terminal" evidence="6">
    <location>
        <begin position="765"/>
        <end position="852"/>
    </location>
</feature>
<dbReference type="OrthoDB" id="2018467at2759"/>
<evidence type="ECO:0000259" key="6">
    <source>
        <dbReference type="Pfam" id="PF18052"/>
    </source>
</evidence>